<proteinExistence type="inferred from homology"/>
<comment type="caution">
    <text evidence="9">The sequence shown here is derived from an EMBL/GenBank/DDBJ whole genome shotgun (WGS) entry which is preliminary data.</text>
</comment>
<evidence type="ECO:0000256" key="7">
    <source>
        <dbReference type="PIRSR" id="PIRSR602403-1"/>
    </source>
</evidence>
<feature type="binding site" description="axial binding residue" evidence="7">
    <location>
        <position position="457"/>
    </location>
    <ligand>
        <name>heme</name>
        <dbReference type="ChEBI" id="CHEBI:30413"/>
    </ligand>
    <ligandPart>
        <name>Fe</name>
        <dbReference type="ChEBI" id="CHEBI:18248"/>
    </ligandPart>
</feature>
<evidence type="ECO:0000256" key="5">
    <source>
        <dbReference type="ARBA" id="ARBA00023004"/>
    </source>
</evidence>
<dbReference type="InterPro" id="IPR001128">
    <property type="entry name" value="Cyt_P450"/>
</dbReference>
<dbReference type="PRINTS" id="PR00465">
    <property type="entry name" value="EP450IV"/>
</dbReference>
<keyword evidence="10" id="KW-1185">Reference proteome</keyword>
<keyword evidence="5 7" id="KW-0408">Iron</keyword>
<dbReference type="GO" id="GO:0004497">
    <property type="term" value="F:monooxygenase activity"/>
    <property type="evidence" value="ECO:0007669"/>
    <property type="project" value="UniProtKB-KW"/>
</dbReference>
<feature type="transmembrane region" description="Helical" evidence="8">
    <location>
        <begin position="12"/>
        <end position="33"/>
    </location>
</feature>
<dbReference type="Gene3D" id="1.10.630.10">
    <property type="entry name" value="Cytochrome P450"/>
    <property type="match status" value="1"/>
</dbReference>
<keyword evidence="8" id="KW-0472">Membrane</keyword>
<keyword evidence="8" id="KW-1133">Transmembrane helix</keyword>
<protein>
    <submittedName>
        <fullName evidence="9">Cytochrome P450 monooxygenase</fullName>
    </submittedName>
</protein>
<evidence type="ECO:0000256" key="4">
    <source>
        <dbReference type="ARBA" id="ARBA00023002"/>
    </source>
</evidence>
<organism evidence="9 10">
    <name type="scientific">Pseudocercospora fuligena</name>
    <dbReference type="NCBI Taxonomy" id="685502"/>
    <lineage>
        <taxon>Eukaryota</taxon>
        <taxon>Fungi</taxon>
        <taxon>Dikarya</taxon>
        <taxon>Ascomycota</taxon>
        <taxon>Pezizomycotina</taxon>
        <taxon>Dothideomycetes</taxon>
        <taxon>Dothideomycetidae</taxon>
        <taxon>Mycosphaerellales</taxon>
        <taxon>Mycosphaerellaceae</taxon>
        <taxon>Pseudocercospora</taxon>
    </lineage>
</organism>
<dbReference type="OrthoDB" id="3945418at2759"/>
<accession>A0A8H6VJJ1</accession>
<dbReference type="Proteomes" id="UP000660729">
    <property type="component" value="Unassembled WGS sequence"/>
</dbReference>
<dbReference type="InterPro" id="IPR050121">
    <property type="entry name" value="Cytochrome_P450_monoxygenase"/>
</dbReference>
<dbReference type="Pfam" id="PF00067">
    <property type="entry name" value="p450"/>
    <property type="match status" value="1"/>
</dbReference>
<dbReference type="AlphaFoldDB" id="A0A8H6VJJ1"/>
<evidence type="ECO:0000256" key="3">
    <source>
        <dbReference type="ARBA" id="ARBA00022723"/>
    </source>
</evidence>
<dbReference type="PANTHER" id="PTHR24305:SF157">
    <property type="entry name" value="N-ACETYLTRYPTOPHAN 6-HYDROXYLASE IVOC-RELATED"/>
    <property type="match status" value="1"/>
</dbReference>
<keyword evidence="3 7" id="KW-0479">Metal-binding</keyword>
<dbReference type="InterPro" id="IPR036396">
    <property type="entry name" value="Cyt_P450_sf"/>
</dbReference>
<comment type="cofactor">
    <cofactor evidence="1 7">
        <name>heme</name>
        <dbReference type="ChEBI" id="CHEBI:30413"/>
    </cofactor>
</comment>
<evidence type="ECO:0000256" key="2">
    <source>
        <dbReference type="ARBA" id="ARBA00010617"/>
    </source>
</evidence>
<keyword evidence="7" id="KW-0349">Heme</keyword>
<keyword evidence="8" id="KW-0812">Transmembrane</keyword>
<sequence length="516" mass="58400">MALEFILNSNILTILTLTFLSYILPLPIYRLFLHPLKNIPGPKLAALTWWYEIYYDVYLPGQYNFKILSRHKQYGPIIRINPEEVHISDPDFLGEVYNARKRNKPPEPSLDIEGSVAGTAEWDLHKQRRAAMTSFFSPKAVRELEPLLGRKRDVMVDVVERYEGSGKVLNVSDLYFAYCWDLIQEYAFAIDSDVLSGRDLKEASDLRANSTDLLLQVNFTRYFGWINALAGYFPGGLGEKMIPPGVMDLKRVSQRVAKVVREVMSGDEKSSEKSSGKHRSIFYTIRDDPALPASEKNALRLQREGNFLVVAASDSPARAIHITHFYLLDNPLCMAKLRAELRPLGTKPSMEALLDLPYLNAVFLEGTRLMFGLARRIFRVAPDDPIVYHDKKTGKEYVVPAGWNVGISSLAVHGNEDIFPDPFAFKPERWLLADGVSPNKEMRKYHMSFGAKSPRSCLGIHLAEAEMKFAIAAVASYEMELFETSVKNVAYLHDYQMAHGDLNSLGIRTLVKGKAW</sequence>
<dbReference type="InterPro" id="IPR002403">
    <property type="entry name" value="Cyt_P450_E_grp-IV"/>
</dbReference>
<evidence type="ECO:0000313" key="10">
    <source>
        <dbReference type="Proteomes" id="UP000660729"/>
    </source>
</evidence>
<name>A0A8H6VJJ1_9PEZI</name>
<gene>
    <name evidence="9" type="ORF">HII31_05876</name>
</gene>
<dbReference type="EMBL" id="JABCIY010000107">
    <property type="protein sequence ID" value="KAF7192777.1"/>
    <property type="molecule type" value="Genomic_DNA"/>
</dbReference>
<evidence type="ECO:0000256" key="8">
    <source>
        <dbReference type="SAM" id="Phobius"/>
    </source>
</evidence>
<evidence type="ECO:0000256" key="6">
    <source>
        <dbReference type="ARBA" id="ARBA00023033"/>
    </source>
</evidence>
<dbReference type="SUPFAM" id="SSF48264">
    <property type="entry name" value="Cytochrome P450"/>
    <property type="match status" value="1"/>
</dbReference>
<dbReference type="PANTHER" id="PTHR24305">
    <property type="entry name" value="CYTOCHROME P450"/>
    <property type="match status" value="1"/>
</dbReference>
<reference evidence="9" key="1">
    <citation type="submission" date="2020-04" db="EMBL/GenBank/DDBJ databases">
        <title>Draft genome resource of the tomato pathogen Pseudocercospora fuligena.</title>
        <authorList>
            <person name="Zaccaron A."/>
        </authorList>
    </citation>
    <scope>NUCLEOTIDE SEQUENCE</scope>
    <source>
        <strain evidence="9">PF001</strain>
    </source>
</reference>
<dbReference type="GO" id="GO:0020037">
    <property type="term" value="F:heme binding"/>
    <property type="evidence" value="ECO:0007669"/>
    <property type="project" value="InterPro"/>
</dbReference>
<evidence type="ECO:0000313" key="9">
    <source>
        <dbReference type="EMBL" id="KAF7192777.1"/>
    </source>
</evidence>
<keyword evidence="6 9" id="KW-0503">Monooxygenase</keyword>
<dbReference type="CDD" id="cd11062">
    <property type="entry name" value="CYP58-like"/>
    <property type="match status" value="1"/>
</dbReference>
<dbReference type="GO" id="GO:0005506">
    <property type="term" value="F:iron ion binding"/>
    <property type="evidence" value="ECO:0007669"/>
    <property type="project" value="InterPro"/>
</dbReference>
<keyword evidence="4" id="KW-0560">Oxidoreductase</keyword>
<dbReference type="GO" id="GO:0016705">
    <property type="term" value="F:oxidoreductase activity, acting on paired donors, with incorporation or reduction of molecular oxygen"/>
    <property type="evidence" value="ECO:0007669"/>
    <property type="project" value="InterPro"/>
</dbReference>
<evidence type="ECO:0000256" key="1">
    <source>
        <dbReference type="ARBA" id="ARBA00001971"/>
    </source>
</evidence>
<comment type="similarity">
    <text evidence="2">Belongs to the cytochrome P450 family.</text>
</comment>